<evidence type="ECO:0000313" key="2">
    <source>
        <dbReference type="Proteomes" id="UP000051500"/>
    </source>
</evidence>
<dbReference type="AlphaFoldDB" id="A0A0R2KRS1"/>
<dbReference type="EMBL" id="JQBZ01000025">
    <property type="protein sequence ID" value="KRN88804.1"/>
    <property type="molecule type" value="Genomic_DNA"/>
</dbReference>
<organism evidence="1 2">
    <name type="scientific">Ligilactobacillus ceti DSM 22408</name>
    <dbReference type="NCBI Taxonomy" id="1122146"/>
    <lineage>
        <taxon>Bacteria</taxon>
        <taxon>Bacillati</taxon>
        <taxon>Bacillota</taxon>
        <taxon>Bacilli</taxon>
        <taxon>Lactobacillales</taxon>
        <taxon>Lactobacillaceae</taxon>
        <taxon>Ligilactobacillus</taxon>
    </lineage>
</organism>
<dbReference type="PATRIC" id="fig|1122146.4.peg.803"/>
<dbReference type="Gene3D" id="1.10.3540.10">
    <property type="entry name" value="uncharacterized protein from magnetospirillum magneticum domain"/>
    <property type="match status" value="1"/>
</dbReference>
<gene>
    <name evidence="1" type="ORF">IV53_GL000774</name>
</gene>
<accession>A0A0R2KRS1</accession>
<protein>
    <recommendedName>
        <fullName evidence="3">Inner membrane protein (DUF1819)</fullName>
    </recommendedName>
</protein>
<comment type="caution">
    <text evidence="1">The sequence shown here is derived from an EMBL/GenBank/DDBJ whole genome shotgun (WGS) entry which is preliminary data.</text>
</comment>
<name>A0A0R2KRS1_9LACO</name>
<dbReference type="InterPro" id="IPR023137">
    <property type="entry name" value="BrxA_sf"/>
</dbReference>
<sequence>MNQNTPYLASLTREPFMYVEMKTTASLLNQGLNEFEIIEKVLNENLFQYPTERTLERRAKACLKRLNHLDKEMIEWIENRSMEASKQICLYAFMKDSRLIYEFMLTVIGEKYETLDFSYSRNDIAKFFNRLQEQNEQIASWSDSTINKLISVLGGVLRDVGYIDTTRSKKLNKLLLDYKLKEKIIANGDAHMLPAFDCFEV</sequence>
<evidence type="ECO:0008006" key="3">
    <source>
        <dbReference type="Google" id="ProtNLM"/>
    </source>
</evidence>
<dbReference type="OrthoDB" id="3078533at2"/>
<dbReference type="STRING" id="1122146.IV53_GL000774"/>
<dbReference type="RefSeq" id="WP_027107207.1">
    <property type="nucleotide sequence ID" value="NZ_JQBZ01000025.1"/>
</dbReference>
<dbReference type="InterPro" id="IPR014948">
    <property type="entry name" value="BrxA"/>
</dbReference>
<dbReference type="Proteomes" id="UP000051500">
    <property type="component" value="Unassembled WGS sequence"/>
</dbReference>
<keyword evidence="2" id="KW-1185">Reference proteome</keyword>
<reference evidence="1 2" key="1">
    <citation type="journal article" date="2015" name="Genome Announc.">
        <title>Expanding the biotechnology potential of lactobacilli through comparative genomics of 213 strains and associated genera.</title>
        <authorList>
            <person name="Sun Z."/>
            <person name="Harris H.M."/>
            <person name="McCann A."/>
            <person name="Guo C."/>
            <person name="Argimon S."/>
            <person name="Zhang W."/>
            <person name="Yang X."/>
            <person name="Jeffery I.B."/>
            <person name="Cooney J.C."/>
            <person name="Kagawa T.F."/>
            <person name="Liu W."/>
            <person name="Song Y."/>
            <person name="Salvetti E."/>
            <person name="Wrobel A."/>
            <person name="Rasinkangas P."/>
            <person name="Parkhill J."/>
            <person name="Rea M.C."/>
            <person name="O'Sullivan O."/>
            <person name="Ritari J."/>
            <person name="Douillard F.P."/>
            <person name="Paul Ross R."/>
            <person name="Yang R."/>
            <person name="Briner A.E."/>
            <person name="Felis G.E."/>
            <person name="de Vos W.M."/>
            <person name="Barrangou R."/>
            <person name="Klaenhammer T.R."/>
            <person name="Caufield P.W."/>
            <person name="Cui Y."/>
            <person name="Zhang H."/>
            <person name="O'Toole P.W."/>
        </authorList>
    </citation>
    <scope>NUCLEOTIDE SEQUENCE [LARGE SCALE GENOMIC DNA]</scope>
    <source>
        <strain evidence="1 2">DSM 22408</strain>
    </source>
</reference>
<dbReference type="eggNOG" id="ENOG502ZAM1">
    <property type="taxonomic scope" value="Bacteria"/>
</dbReference>
<evidence type="ECO:0000313" key="1">
    <source>
        <dbReference type="EMBL" id="KRN88804.1"/>
    </source>
</evidence>
<dbReference type="Pfam" id="PF08849">
    <property type="entry name" value="BrxA"/>
    <property type="match status" value="1"/>
</dbReference>
<proteinExistence type="predicted"/>